<protein>
    <recommendedName>
        <fullName evidence="3">Virion structural protein</fullName>
    </recommendedName>
</protein>
<evidence type="ECO:0000313" key="2">
    <source>
        <dbReference type="Proteomes" id="UP000322144"/>
    </source>
</evidence>
<accession>A0A5C1K7Y0</accession>
<dbReference type="EMBL" id="MN103543">
    <property type="protein sequence ID" value="QEM41879.1"/>
    <property type="molecule type" value="Genomic_DNA"/>
</dbReference>
<name>A0A5C1K7Y0_9CAUD</name>
<dbReference type="Proteomes" id="UP000322144">
    <property type="component" value="Segment"/>
</dbReference>
<dbReference type="GeneID" id="77936900"/>
<dbReference type="InterPro" id="IPR057701">
    <property type="entry name" value="DUF7941"/>
</dbReference>
<sequence>MHVKNMKSKLLQQFSIQNKLDPAIRPEDVIWTGIEIWLQNGNNSRATIQAVGTSKYFKGQKQIFFNRYRIEEALNGVVIPGKRIDYSTIHDVIKVLRDKVTVPVDTDEFLDGPLTGNTVILKPTTRSLAYIPTSQVELSFEK</sequence>
<dbReference type="KEGG" id="vg:77936900"/>
<dbReference type="Pfam" id="PF25613">
    <property type="entry name" value="DUF7941"/>
    <property type="match status" value="1"/>
</dbReference>
<evidence type="ECO:0000313" key="1">
    <source>
        <dbReference type="EMBL" id="QEM41879.1"/>
    </source>
</evidence>
<dbReference type="RefSeq" id="YP_010660890.1">
    <property type="nucleotide sequence ID" value="NC_070882.1"/>
</dbReference>
<reference evidence="1 2" key="1">
    <citation type="submission" date="2019-06" db="EMBL/GenBank/DDBJ databases">
        <title>A distant relative of Phikzvirus genus phages from a therapeutic phage collection.</title>
        <authorList>
            <person name="Hejnowicz M.S."/>
            <person name="Dabrowski K."/>
            <person name="Gawor J."/>
            <person name="Weber-Dabrowska B."/>
            <person name="Gromadka R."/>
            <person name="Lobocka M.B."/>
        </authorList>
    </citation>
    <scope>NUCLEOTIDE SEQUENCE [LARGE SCALE GENOMIC DNA]</scope>
</reference>
<organism evidence="1 2">
    <name type="scientific">Pseudomonas phage vB_PaeM_PS119XW</name>
    <dbReference type="NCBI Taxonomy" id="2601632"/>
    <lineage>
        <taxon>Viruses</taxon>
        <taxon>Duplodnaviria</taxon>
        <taxon>Heunggongvirae</taxon>
        <taxon>Uroviricota</taxon>
        <taxon>Caudoviricetes</taxon>
        <taxon>Chimalliviridae</taxon>
        <taxon>Pawinskivirus</taxon>
        <taxon>Pawinskivirus PS119XW</taxon>
    </lineage>
</organism>
<proteinExistence type="predicted"/>
<evidence type="ECO:0008006" key="3">
    <source>
        <dbReference type="Google" id="ProtNLM"/>
    </source>
</evidence>
<keyword evidence="2" id="KW-1185">Reference proteome</keyword>